<dbReference type="RefSeq" id="WP_146040220.1">
    <property type="nucleotide sequence ID" value="NZ_JANJZD010000069.1"/>
</dbReference>
<gene>
    <name evidence="1" type="ORF">AMURIS_05541</name>
</gene>
<organism evidence="1 2">
    <name type="scientific">Acetatifactor muris</name>
    <dbReference type="NCBI Taxonomy" id="879566"/>
    <lineage>
        <taxon>Bacteria</taxon>
        <taxon>Bacillati</taxon>
        <taxon>Bacillota</taxon>
        <taxon>Clostridia</taxon>
        <taxon>Lachnospirales</taxon>
        <taxon>Lachnospiraceae</taxon>
        <taxon>Acetatifactor</taxon>
    </lineage>
</organism>
<protein>
    <submittedName>
        <fullName evidence="1">Uncharacterized protein</fullName>
    </submittedName>
</protein>
<evidence type="ECO:0000313" key="1">
    <source>
        <dbReference type="EMBL" id="SOY32774.1"/>
    </source>
</evidence>
<dbReference type="EMBL" id="OFSM01000070">
    <property type="protein sequence ID" value="SOY32774.1"/>
    <property type="molecule type" value="Genomic_DNA"/>
</dbReference>
<dbReference type="AlphaFoldDB" id="A0A2K4ZQK3"/>
<proteinExistence type="predicted"/>
<name>A0A2K4ZQK3_9FIRM</name>
<evidence type="ECO:0000313" key="2">
    <source>
        <dbReference type="Proteomes" id="UP000236311"/>
    </source>
</evidence>
<accession>A0A2K4ZQK3</accession>
<sequence>MSIVKTIKQIPNDIVTVDENFQKLSSALKEYHQLVKEGKLIPRQNNIQNIYTVYSINSNVSM</sequence>
<dbReference type="Proteomes" id="UP000236311">
    <property type="component" value="Unassembled WGS sequence"/>
</dbReference>
<reference evidence="1 2" key="1">
    <citation type="submission" date="2018-01" db="EMBL/GenBank/DDBJ databases">
        <authorList>
            <person name="Gaut B.S."/>
            <person name="Morton B.R."/>
            <person name="Clegg M.T."/>
            <person name="Duvall M.R."/>
        </authorList>
    </citation>
    <scope>NUCLEOTIDE SEQUENCE [LARGE SCALE GENOMIC DNA]</scope>
    <source>
        <strain evidence="1">GP69</strain>
    </source>
</reference>
<keyword evidence="2" id="KW-1185">Reference proteome</keyword>